<evidence type="ECO:0000313" key="2">
    <source>
        <dbReference type="EMBL" id="MEQ3363653.1"/>
    </source>
</evidence>
<evidence type="ECO:0000256" key="1">
    <source>
        <dbReference type="SAM" id="Phobius"/>
    </source>
</evidence>
<accession>A0ABV1JEZ1</accession>
<feature type="transmembrane region" description="Helical" evidence="1">
    <location>
        <begin position="142"/>
        <end position="171"/>
    </location>
</feature>
<keyword evidence="1" id="KW-0472">Membrane</keyword>
<gene>
    <name evidence="2" type="ORF">AAA083_11775</name>
</gene>
<organism evidence="2 3">
    <name type="scientific">Raoultibacter massiliensis</name>
    <dbReference type="NCBI Taxonomy" id="1852371"/>
    <lineage>
        <taxon>Bacteria</taxon>
        <taxon>Bacillati</taxon>
        <taxon>Actinomycetota</taxon>
        <taxon>Coriobacteriia</taxon>
        <taxon>Eggerthellales</taxon>
        <taxon>Eggerthellaceae</taxon>
        <taxon>Raoultibacter</taxon>
    </lineage>
</organism>
<dbReference type="PANTHER" id="PTHR37305:SF1">
    <property type="entry name" value="MEMBRANE PROTEIN"/>
    <property type="match status" value="1"/>
</dbReference>
<dbReference type="EMBL" id="JBBNOP010000010">
    <property type="protein sequence ID" value="MEQ3363653.1"/>
    <property type="molecule type" value="Genomic_DNA"/>
</dbReference>
<keyword evidence="3" id="KW-1185">Reference proteome</keyword>
<comment type="caution">
    <text evidence="2">The sequence shown here is derived from an EMBL/GenBank/DDBJ whole genome shotgun (WGS) entry which is preliminary data.</text>
</comment>
<proteinExistence type="predicted"/>
<feature type="transmembrane region" description="Helical" evidence="1">
    <location>
        <begin position="100"/>
        <end position="121"/>
    </location>
</feature>
<dbReference type="PANTHER" id="PTHR37305">
    <property type="entry name" value="INTEGRAL MEMBRANE PROTEIN-RELATED"/>
    <property type="match status" value="1"/>
</dbReference>
<feature type="transmembrane region" description="Helical" evidence="1">
    <location>
        <begin position="183"/>
        <end position="207"/>
    </location>
</feature>
<keyword evidence="1" id="KW-1133">Transmembrane helix</keyword>
<name>A0ABV1JEZ1_9ACTN</name>
<evidence type="ECO:0000313" key="3">
    <source>
        <dbReference type="Proteomes" id="UP001487305"/>
    </source>
</evidence>
<reference evidence="2 3" key="1">
    <citation type="submission" date="2024-04" db="EMBL/GenBank/DDBJ databases">
        <title>Human intestinal bacterial collection.</title>
        <authorList>
            <person name="Pauvert C."/>
            <person name="Hitch T.C.A."/>
            <person name="Clavel T."/>
        </authorList>
    </citation>
    <scope>NUCLEOTIDE SEQUENCE [LARGE SCALE GENOMIC DNA]</scope>
    <source>
        <strain evidence="2 3">CLA-KB-H42</strain>
    </source>
</reference>
<dbReference type="Proteomes" id="UP001487305">
    <property type="component" value="Unassembled WGS sequence"/>
</dbReference>
<dbReference type="RefSeq" id="WP_146007835.1">
    <property type="nucleotide sequence ID" value="NZ_JBBNOP010000010.1"/>
</dbReference>
<sequence length="294" mass="30741">MANILRMDFYRAVRSKSLWILLGSLVVLGIVAMGSLNYMLSPEFMETMQNAGNVASGSGFRFGVTTPGGDQIDMNEISQSIAQAQYAVSGLTPMALVGNIFMNGGGLACLFVVFIAIFFAAEFENGFSKNVFTASPSRTVFLVARVVETVLLAVVFTLVTVGATLAGAAVFGIEMQAAPAGDMALWFALVVLVLSGMGMLTALFVWLTRKMAAGIAIGIVVGSGLVVALVEAVLSLFPSVADLGDFTLYGCMRSLGYGIGVDGGLSSVHIAAVCLVFLAGYAVLSLLILKKKDI</sequence>
<feature type="transmembrane region" description="Helical" evidence="1">
    <location>
        <begin position="268"/>
        <end position="289"/>
    </location>
</feature>
<feature type="transmembrane region" description="Helical" evidence="1">
    <location>
        <begin position="214"/>
        <end position="237"/>
    </location>
</feature>
<keyword evidence="1" id="KW-0812">Transmembrane</keyword>
<feature type="transmembrane region" description="Helical" evidence="1">
    <location>
        <begin position="20"/>
        <end position="40"/>
    </location>
</feature>
<protein>
    <submittedName>
        <fullName evidence="2">ABC transporter permease subunit</fullName>
    </submittedName>
</protein>